<comment type="cofactor">
    <cofactor evidence="1">
        <name>Mn(2+)</name>
        <dbReference type="ChEBI" id="CHEBI:29035"/>
    </cofactor>
</comment>
<dbReference type="EMBL" id="JH815923">
    <property type="protein sequence ID" value="EKC18928.1"/>
    <property type="molecule type" value="Genomic_DNA"/>
</dbReference>
<evidence type="ECO:0000259" key="7">
    <source>
        <dbReference type="Pfam" id="PF00557"/>
    </source>
</evidence>
<dbReference type="PANTHER" id="PTHR48480:SF2">
    <property type="entry name" value="PEPTIDASE D"/>
    <property type="match status" value="1"/>
</dbReference>
<dbReference type="InterPro" id="IPR036005">
    <property type="entry name" value="Creatinase/aminopeptidase-like"/>
</dbReference>
<dbReference type="InterPro" id="IPR000994">
    <property type="entry name" value="Pept_M24"/>
</dbReference>
<protein>
    <submittedName>
        <fullName evidence="8">Xaa-Pro dipeptidase</fullName>
    </submittedName>
</protein>
<evidence type="ECO:0000256" key="1">
    <source>
        <dbReference type="ARBA" id="ARBA00001936"/>
    </source>
</evidence>
<name>K1PBR3_MAGGI</name>
<keyword evidence="4" id="KW-0378">Hydrolase</keyword>
<dbReference type="SUPFAM" id="SSF55920">
    <property type="entry name" value="Creatinase/aminopeptidase"/>
    <property type="match status" value="1"/>
</dbReference>
<dbReference type="PANTHER" id="PTHR48480">
    <property type="match status" value="1"/>
</dbReference>
<reference evidence="8" key="1">
    <citation type="journal article" date="2012" name="Nature">
        <title>The oyster genome reveals stress adaptation and complexity of shell formation.</title>
        <authorList>
            <person name="Zhang G."/>
            <person name="Fang X."/>
            <person name="Guo X."/>
            <person name="Li L."/>
            <person name="Luo R."/>
            <person name="Xu F."/>
            <person name="Yang P."/>
            <person name="Zhang L."/>
            <person name="Wang X."/>
            <person name="Qi H."/>
            <person name="Xiong Z."/>
            <person name="Que H."/>
            <person name="Xie Y."/>
            <person name="Holland P.W."/>
            <person name="Paps J."/>
            <person name="Zhu Y."/>
            <person name="Wu F."/>
            <person name="Chen Y."/>
            <person name="Wang J."/>
            <person name="Peng C."/>
            <person name="Meng J."/>
            <person name="Yang L."/>
            <person name="Liu J."/>
            <person name="Wen B."/>
            <person name="Zhang N."/>
            <person name="Huang Z."/>
            <person name="Zhu Q."/>
            <person name="Feng Y."/>
            <person name="Mount A."/>
            <person name="Hedgecock D."/>
            <person name="Xu Z."/>
            <person name="Liu Y."/>
            <person name="Domazet-Loso T."/>
            <person name="Du Y."/>
            <person name="Sun X."/>
            <person name="Zhang S."/>
            <person name="Liu B."/>
            <person name="Cheng P."/>
            <person name="Jiang X."/>
            <person name="Li J."/>
            <person name="Fan D."/>
            <person name="Wang W."/>
            <person name="Fu W."/>
            <person name="Wang T."/>
            <person name="Wang B."/>
            <person name="Zhang J."/>
            <person name="Peng Z."/>
            <person name="Li Y."/>
            <person name="Li N."/>
            <person name="Wang J."/>
            <person name="Chen M."/>
            <person name="He Y."/>
            <person name="Tan F."/>
            <person name="Song X."/>
            <person name="Zheng Q."/>
            <person name="Huang R."/>
            <person name="Yang H."/>
            <person name="Du X."/>
            <person name="Chen L."/>
            <person name="Yang M."/>
            <person name="Gaffney P.M."/>
            <person name="Wang S."/>
            <person name="Luo L."/>
            <person name="She Z."/>
            <person name="Ming Y."/>
            <person name="Huang W."/>
            <person name="Zhang S."/>
            <person name="Huang B."/>
            <person name="Zhang Y."/>
            <person name="Qu T."/>
            <person name="Ni P."/>
            <person name="Miao G."/>
            <person name="Wang J."/>
            <person name="Wang Q."/>
            <person name="Steinberg C.E."/>
            <person name="Wang H."/>
            <person name="Li N."/>
            <person name="Qian L."/>
            <person name="Zhang G."/>
            <person name="Li Y."/>
            <person name="Yang H."/>
            <person name="Liu X."/>
            <person name="Wang J."/>
            <person name="Yin Y."/>
            <person name="Wang J."/>
        </authorList>
    </citation>
    <scope>NUCLEOTIDE SEQUENCE [LARGE SCALE GENOMIC DNA]</scope>
    <source>
        <strain evidence="8">05x7-T-G4-1.051#20</strain>
    </source>
</reference>
<dbReference type="InParanoid" id="K1PBR3"/>
<keyword evidence="5" id="KW-0482">Metalloprotease</keyword>
<sequence>MFRRRLFTFFIWPAFCRGEHTLRVPAELFTENRKRLAERLRATNKVPAGAYESCFHWAFGVEEPDFYGAIEVETGRGILYPNFLTPMLSGWENSKLTMQFYIRKFLNGIPIFHDILSFCCYLELMVPQSVSVKSFDKDTKKSSNSSFSFVESRVFKTDLEREVMRFSNKISSGAHKEVNYIIFKHYCQFNGGVRLMVYTCICGSGDNGSVLHYGHASAPNSKQVQDGDLWLFKNLLFDTQSVSCVDMHLLANRVHLEELKKLELLKGDVEEMMKVRLGAVFMPHGLGHFMGIDTHDVDGYPELLDAALRYPQQSQFTCREVIDQYRGFGGVRIEDDVAVTDDGMELLTLVPRTVEEIEAWMAEGRQHPQVPLPQECVKSG</sequence>
<evidence type="ECO:0000256" key="4">
    <source>
        <dbReference type="ARBA" id="ARBA00022801"/>
    </source>
</evidence>
<dbReference type="Gene3D" id="3.40.350.10">
    <property type="entry name" value="Creatinase/prolidase N-terminal domain"/>
    <property type="match status" value="1"/>
</dbReference>
<dbReference type="Pfam" id="PF00557">
    <property type="entry name" value="Peptidase_M24"/>
    <property type="match status" value="1"/>
</dbReference>
<dbReference type="InterPro" id="IPR029149">
    <property type="entry name" value="Creatin/AminoP/Spt16_N"/>
</dbReference>
<organism evidence="8">
    <name type="scientific">Magallana gigas</name>
    <name type="common">Pacific oyster</name>
    <name type="synonym">Crassostrea gigas</name>
    <dbReference type="NCBI Taxonomy" id="29159"/>
    <lineage>
        <taxon>Eukaryota</taxon>
        <taxon>Metazoa</taxon>
        <taxon>Spiralia</taxon>
        <taxon>Lophotrochozoa</taxon>
        <taxon>Mollusca</taxon>
        <taxon>Bivalvia</taxon>
        <taxon>Autobranchia</taxon>
        <taxon>Pteriomorphia</taxon>
        <taxon>Ostreida</taxon>
        <taxon>Ostreoidea</taxon>
        <taxon>Ostreidae</taxon>
        <taxon>Magallana</taxon>
    </lineage>
</organism>
<evidence type="ECO:0000256" key="2">
    <source>
        <dbReference type="ARBA" id="ARBA00022670"/>
    </source>
</evidence>
<accession>K1PBR3</accession>
<evidence type="ECO:0000256" key="3">
    <source>
        <dbReference type="ARBA" id="ARBA00022723"/>
    </source>
</evidence>
<keyword evidence="2" id="KW-0645">Protease</keyword>
<evidence type="ECO:0000256" key="5">
    <source>
        <dbReference type="ARBA" id="ARBA00023049"/>
    </source>
</evidence>
<keyword evidence="6" id="KW-0464">Manganese</keyword>
<dbReference type="FunCoup" id="K1PBR3">
    <property type="interactions" value="948"/>
</dbReference>
<proteinExistence type="predicted"/>
<dbReference type="InterPro" id="IPR052433">
    <property type="entry name" value="X-Pro_dipept-like"/>
</dbReference>
<dbReference type="HOGENOM" id="CLU_017266_1_2_1"/>
<keyword evidence="3" id="KW-0479">Metal-binding</keyword>
<dbReference type="AlphaFoldDB" id="K1PBR3"/>
<dbReference type="Gene3D" id="3.90.230.10">
    <property type="entry name" value="Creatinase/methionine aminopeptidase superfamily"/>
    <property type="match status" value="2"/>
</dbReference>
<evidence type="ECO:0000313" key="8">
    <source>
        <dbReference type="EMBL" id="EKC18928.1"/>
    </source>
</evidence>
<dbReference type="GO" id="GO:0006508">
    <property type="term" value="P:proteolysis"/>
    <property type="evidence" value="ECO:0007669"/>
    <property type="project" value="UniProtKB-KW"/>
</dbReference>
<evidence type="ECO:0000256" key="6">
    <source>
        <dbReference type="ARBA" id="ARBA00023211"/>
    </source>
</evidence>
<feature type="domain" description="Peptidase M24" evidence="7">
    <location>
        <begin position="269"/>
        <end position="341"/>
    </location>
</feature>
<dbReference type="GO" id="GO:0046872">
    <property type="term" value="F:metal ion binding"/>
    <property type="evidence" value="ECO:0007669"/>
    <property type="project" value="UniProtKB-KW"/>
</dbReference>
<dbReference type="GO" id="GO:0008237">
    <property type="term" value="F:metallopeptidase activity"/>
    <property type="evidence" value="ECO:0007669"/>
    <property type="project" value="UniProtKB-KW"/>
</dbReference>
<gene>
    <name evidence="8" type="ORF">CGI_10010402</name>
</gene>